<evidence type="ECO:0000313" key="2">
    <source>
        <dbReference type="EMBL" id="QAX82138.1"/>
    </source>
</evidence>
<dbReference type="Proteomes" id="UP000288953">
    <property type="component" value="Chromosome"/>
</dbReference>
<keyword evidence="1" id="KW-0472">Membrane</keyword>
<dbReference type="EMBL" id="CP026512">
    <property type="protein sequence ID" value="QAX82138.1"/>
    <property type="molecule type" value="Genomic_DNA"/>
</dbReference>
<evidence type="ECO:0000256" key="1">
    <source>
        <dbReference type="SAM" id="Phobius"/>
    </source>
</evidence>
<name>A0ABX5RA69_9PSED</name>
<sequence length="47" mass="5133">MGGYHSLNQDAPSLIDRPDLNKLPGAVFNHAALFFHILLLSLFVVAV</sequence>
<proteinExistence type="predicted"/>
<reference evidence="2 3" key="1">
    <citation type="journal article" date="2018" name="Genome Biol. Evol.">
        <title>Partnering With a Pest: Genomes of Hemlock Woolly Adelgid Symbionts Reveal Atypical Nutritional Provisioning Patterns in Dual-Obligate Bacteria.</title>
        <authorList>
            <person name="Weglarz K.M."/>
            <person name="Havill N.P."/>
            <person name="Burke G.R."/>
            <person name="von Dohlen C.D."/>
        </authorList>
    </citation>
    <scope>NUCLEOTIDE SEQUENCE [LARGE SCALE GENOMIC DNA]</scope>
    <source>
        <strain evidence="2 3">HWA_ENA</strain>
    </source>
</reference>
<organism evidence="2 3">
    <name type="scientific">Candidatus Pseudomonas adelgestsugas</name>
    <dbReference type="NCBI Taxonomy" id="1302376"/>
    <lineage>
        <taxon>Bacteria</taxon>
        <taxon>Pseudomonadati</taxon>
        <taxon>Pseudomonadota</taxon>
        <taxon>Gammaproteobacteria</taxon>
        <taxon>Pseudomonadales</taxon>
        <taxon>Pseudomonadaceae</taxon>
        <taxon>Pseudomonas</taxon>
    </lineage>
</organism>
<feature type="transmembrane region" description="Helical" evidence="1">
    <location>
        <begin position="27"/>
        <end position="46"/>
    </location>
</feature>
<protein>
    <submittedName>
        <fullName evidence="2">Uncharacterized protein</fullName>
    </submittedName>
</protein>
<keyword evidence="1" id="KW-1133">Transmembrane helix</keyword>
<keyword evidence="3" id="KW-1185">Reference proteome</keyword>
<evidence type="ECO:0000313" key="3">
    <source>
        <dbReference type="Proteomes" id="UP000288953"/>
    </source>
</evidence>
<gene>
    <name evidence="2" type="ORF">C3B55_00827</name>
</gene>
<accession>A0ABX5RA69</accession>
<keyword evidence="1" id="KW-0812">Transmembrane</keyword>